<dbReference type="PANTHER" id="PTHR11552:SF227">
    <property type="entry name" value="GLUCOSE DEHYDROGENASE [FAD, QUINONE]-LIKE PROTEIN"/>
    <property type="match status" value="1"/>
</dbReference>
<feature type="chain" id="PRO_5045555902" description="Glucose-methanol-choline oxidoreductase N-terminal domain-containing protein" evidence="3">
    <location>
        <begin position="22"/>
        <end position="1218"/>
    </location>
</feature>
<comment type="similarity">
    <text evidence="1 2">Belongs to the GMC oxidoreductase family.</text>
</comment>
<feature type="domain" description="Glucose-methanol-choline oxidoreductase N-terminal" evidence="4">
    <location>
        <begin position="734"/>
        <end position="757"/>
    </location>
</feature>
<name>A0ABQ9ZPL1_9CRUS</name>
<dbReference type="EMBL" id="JAOYFB010000004">
    <property type="protein sequence ID" value="KAK4014870.1"/>
    <property type="molecule type" value="Genomic_DNA"/>
</dbReference>
<dbReference type="Pfam" id="PF00732">
    <property type="entry name" value="GMC_oxred_N"/>
    <property type="match status" value="2"/>
</dbReference>
<feature type="domain" description="Glucose-methanol-choline oxidoreductase N-terminal" evidence="5">
    <location>
        <begin position="296"/>
        <end position="310"/>
    </location>
</feature>
<keyword evidence="2" id="KW-0285">Flavoprotein</keyword>
<dbReference type="Gene3D" id="3.30.560.10">
    <property type="entry name" value="Glucose Oxidase, domain 3"/>
    <property type="match status" value="2"/>
</dbReference>
<comment type="caution">
    <text evidence="6">The sequence shown here is derived from an EMBL/GenBank/DDBJ whole genome shotgun (WGS) entry which is preliminary data.</text>
</comment>
<feature type="signal peptide" evidence="3">
    <location>
        <begin position="1"/>
        <end position="21"/>
    </location>
</feature>
<dbReference type="InterPro" id="IPR012132">
    <property type="entry name" value="GMC_OxRdtase"/>
</dbReference>
<reference evidence="6 7" key="1">
    <citation type="journal article" date="2023" name="Nucleic Acids Res.">
        <title>The hologenome of Daphnia magna reveals possible DNA methylation and microbiome-mediated evolution of the host genome.</title>
        <authorList>
            <person name="Chaturvedi A."/>
            <person name="Li X."/>
            <person name="Dhandapani V."/>
            <person name="Marshall H."/>
            <person name="Kissane S."/>
            <person name="Cuenca-Cambronero M."/>
            <person name="Asole G."/>
            <person name="Calvet F."/>
            <person name="Ruiz-Romero M."/>
            <person name="Marangio P."/>
            <person name="Guigo R."/>
            <person name="Rago D."/>
            <person name="Mirbahai L."/>
            <person name="Eastwood N."/>
            <person name="Colbourne J.K."/>
            <person name="Zhou J."/>
            <person name="Mallon E."/>
            <person name="Orsini L."/>
        </authorList>
    </citation>
    <scope>NUCLEOTIDE SEQUENCE [LARGE SCALE GENOMIC DNA]</scope>
    <source>
        <strain evidence="6">LRV0_1</strain>
    </source>
</reference>
<protein>
    <recommendedName>
        <fullName evidence="4 5">Glucose-methanol-choline oxidoreductase N-terminal domain-containing protein</fullName>
    </recommendedName>
</protein>
<dbReference type="Gene3D" id="3.50.50.60">
    <property type="entry name" value="FAD/NAD(P)-binding domain"/>
    <property type="match status" value="2"/>
</dbReference>
<evidence type="ECO:0000313" key="6">
    <source>
        <dbReference type="EMBL" id="KAK4014870.1"/>
    </source>
</evidence>
<evidence type="ECO:0000256" key="3">
    <source>
        <dbReference type="SAM" id="SignalP"/>
    </source>
</evidence>
<dbReference type="PROSITE" id="PS00623">
    <property type="entry name" value="GMC_OXRED_1"/>
    <property type="match status" value="2"/>
</dbReference>
<keyword evidence="2" id="KW-0274">FAD</keyword>
<proteinExistence type="inferred from homology"/>
<dbReference type="SUPFAM" id="SSF51905">
    <property type="entry name" value="FAD/NAD(P)-binding domain"/>
    <property type="match status" value="2"/>
</dbReference>
<feature type="domain" description="Glucose-methanol-choline oxidoreductase N-terminal" evidence="5">
    <location>
        <begin position="910"/>
        <end position="924"/>
    </location>
</feature>
<dbReference type="Proteomes" id="UP001234178">
    <property type="component" value="Unassembled WGS sequence"/>
</dbReference>
<dbReference type="SUPFAM" id="SSF54373">
    <property type="entry name" value="FAD-linked reductases, C-terminal domain"/>
    <property type="match status" value="2"/>
</dbReference>
<keyword evidence="7" id="KW-1185">Reference proteome</keyword>
<evidence type="ECO:0000256" key="1">
    <source>
        <dbReference type="ARBA" id="ARBA00010790"/>
    </source>
</evidence>
<organism evidence="6 7">
    <name type="scientific">Daphnia magna</name>
    <dbReference type="NCBI Taxonomy" id="35525"/>
    <lineage>
        <taxon>Eukaryota</taxon>
        <taxon>Metazoa</taxon>
        <taxon>Ecdysozoa</taxon>
        <taxon>Arthropoda</taxon>
        <taxon>Crustacea</taxon>
        <taxon>Branchiopoda</taxon>
        <taxon>Diplostraca</taxon>
        <taxon>Cladocera</taxon>
        <taxon>Anomopoda</taxon>
        <taxon>Daphniidae</taxon>
        <taxon>Daphnia</taxon>
    </lineage>
</organism>
<dbReference type="PROSITE" id="PS00624">
    <property type="entry name" value="GMC_OXRED_2"/>
    <property type="match status" value="2"/>
</dbReference>
<accession>A0ABQ9ZPL1</accession>
<dbReference type="InterPro" id="IPR000172">
    <property type="entry name" value="GMC_OxRdtase_N"/>
</dbReference>
<dbReference type="InterPro" id="IPR007867">
    <property type="entry name" value="GMC_OxRtase_C"/>
</dbReference>
<gene>
    <name evidence="6" type="ORF">OUZ56_027380</name>
</gene>
<dbReference type="PANTHER" id="PTHR11552">
    <property type="entry name" value="GLUCOSE-METHANOL-CHOLINE GMC OXIDOREDUCTASE"/>
    <property type="match status" value="1"/>
</dbReference>
<evidence type="ECO:0000259" key="5">
    <source>
        <dbReference type="PROSITE" id="PS00624"/>
    </source>
</evidence>
<sequence>MYNAKQIGLALASVLSWLLFSDTPNDPEGYVQDASNIRTEYDFVIIGAGSAGAVIANRLSENADWNILLLEAGGDESIVGQIPANAFALQLTNVDWQYETQPQDNACQSYKDKRCNWPRGKMLGGSSSINSMLYVRGNKRDYDKWKNDGNIGWGYDDVLPYFLKSEDNQNPFLAGTKYHNKGGLLTVGESGFRTPLGTAFIQGGVEMGYEHRDYNGEFQTGFGFAQGTVRRGSRCSTSKAFLRPARNRKNLHVSMHSRVSKILIDPDTKVATGVRFEKHGQIYVVQATKEVVLSAGAIASPQILMLSGVGPAAHLTEKGITPILDQPYVGENLNDHVGLIGIVFLIDKPFSLLTTRLMNLPTLLNYALFRGTPLSMISGVEGLAFVKSKYADDDDDWPDVQLHFGPGSDISDDGATNRRIHGYTDEVWNEYYKPILNRDSWTILPLFLRPKSRGTILLNSKDPYDKPLINPNYFSDPDDLKITVESVKIALALSKTDALQKLGSRLYDKPFPGCENQPLWTDAYWECWIKSASFTLGHSVGTCKMGPDSDPTAVVTPELKFRGIENLRVADTSIMPSLPSGNTNAPTIMVGEKASDLIKNTWKEASVESSRADTMFLGREFGLALISLISGFLFSDNRSNPEGYVRDTSAIRSEYDFIIIGAGSAGAVIANRLTEIDGWNVLLLEAGEDESITGQIPLFAASLQLTDVDWQYKTEPQANACQGYVNQKCNWPRGKMLGGSSSINYMLYVRGNKRDYNKWRDDGNTGWGYDDVLPYFLKSEDNQNPNLAGTKYHGKGGYLTVGEAAYRSPLSAAFIQGGVEMGYENRDCNGEFQTGFMIPQGTVRRGRRCSTSKAFLRPVRHRRNLHISKNSHVQKIIIDPITKIATGVEFEKQGRKYIVKASKEVVLSAGSIASPQILMLSGVGPAAHLIEKGITPILDLQYVGENLHDHVGLIGMVFLIDKPYSVISASRVMNLPVILNYTLFGGTTMSLLGGVEGLAWVKSQYANQVDDWPDIQLHFGSGSEISDDGTAVRFAHGFTDDVWEQYYKPILNKDSWTIFPLFLRPRSRGNIRLNSKDPYDKPLINPNYFKDPYDLKITIEAVKISIALSKTEALKKMGSRLYDKPFPGCEGFQLWTDDYWGCWIKRSSFTLAHTVGTCKMGPDNDPTAVVDPQLRLRGIKNLRIADTSIMPSVPSGNTNAPTIMVGEKASDLIKQTWL</sequence>
<keyword evidence="3" id="KW-0732">Signal</keyword>
<evidence type="ECO:0000256" key="2">
    <source>
        <dbReference type="RuleBase" id="RU003968"/>
    </source>
</evidence>
<feature type="domain" description="Glucose-methanol-choline oxidoreductase N-terminal" evidence="4">
    <location>
        <begin position="120"/>
        <end position="143"/>
    </location>
</feature>
<evidence type="ECO:0000259" key="4">
    <source>
        <dbReference type="PROSITE" id="PS00623"/>
    </source>
</evidence>
<evidence type="ECO:0000313" key="7">
    <source>
        <dbReference type="Proteomes" id="UP001234178"/>
    </source>
</evidence>
<dbReference type="Pfam" id="PF05199">
    <property type="entry name" value="GMC_oxred_C"/>
    <property type="match status" value="2"/>
</dbReference>
<dbReference type="InterPro" id="IPR036188">
    <property type="entry name" value="FAD/NAD-bd_sf"/>
</dbReference>